<evidence type="ECO:0000313" key="2">
    <source>
        <dbReference type="Proteomes" id="UP000318509"/>
    </source>
</evidence>
<dbReference type="SUPFAM" id="SSF51197">
    <property type="entry name" value="Clavaminate synthase-like"/>
    <property type="match status" value="1"/>
</dbReference>
<dbReference type="GO" id="GO:0016706">
    <property type="term" value="F:2-oxoglutarate-dependent dioxygenase activity"/>
    <property type="evidence" value="ECO:0007669"/>
    <property type="project" value="UniProtKB-ARBA"/>
</dbReference>
<proteinExistence type="predicted"/>
<dbReference type="EMBL" id="VBAK01000150">
    <property type="protein sequence ID" value="TMI87874.1"/>
    <property type="molecule type" value="Genomic_DNA"/>
</dbReference>
<dbReference type="Gene3D" id="2.60.120.620">
    <property type="entry name" value="q2cbj1_9rhob like domain"/>
    <property type="match status" value="1"/>
</dbReference>
<comment type="caution">
    <text evidence="1">The sequence shown here is derived from an EMBL/GenBank/DDBJ whole genome shotgun (WGS) entry which is preliminary data.</text>
</comment>
<dbReference type="PANTHER" id="PTHR20883">
    <property type="entry name" value="PHYTANOYL-COA DIOXYGENASE DOMAIN CONTAINING 1"/>
    <property type="match status" value="1"/>
</dbReference>
<gene>
    <name evidence="1" type="ORF">E6H00_14385</name>
</gene>
<keyword evidence="1" id="KW-0560">Oxidoreductase</keyword>
<dbReference type="Pfam" id="PF05721">
    <property type="entry name" value="PhyH"/>
    <property type="match status" value="1"/>
</dbReference>
<dbReference type="InterPro" id="IPR008775">
    <property type="entry name" value="Phytyl_CoA_dOase-like"/>
</dbReference>
<sequence>MPTQTQHGTHGVVERFRADDIYDEVAAELRVNGYATLDGGFAPGFVRGLRAGLERAYAKQVDDIGGDEVLRRMGDADIARCVLAYEPDFIAVAAAPPLIELAKRVLGPEFVLLQQNGIINRPDRKNALAQWHRDLSYQHWTSSKPLAINALFCVDDFTVENGATFVLPGTHHIAAFPPDRFVQKFETQIEAPSGSYIVLDAMLFHRGGINRSAGVRRGVNHVIGLPFMAQQIDIPSAVAGTGARIPDDDAVRKYLGVRWAPASSVTDWRSRRMPK</sequence>
<name>A0A537JWM5_9BACT</name>
<dbReference type="Proteomes" id="UP000318509">
    <property type="component" value="Unassembled WGS sequence"/>
</dbReference>
<accession>A0A537JWM5</accession>
<organism evidence="1 2">
    <name type="scientific">Candidatus Segetimicrobium genomatis</name>
    <dbReference type="NCBI Taxonomy" id="2569760"/>
    <lineage>
        <taxon>Bacteria</taxon>
        <taxon>Bacillati</taxon>
        <taxon>Candidatus Sysuimicrobiota</taxon>
        <taxon>Candidatus Sysuimicrobiia</taxon>
        <taxon>Candidatus Sysuimicrobiales</taxon>
        <taxon>Candidatus Segetimicrobiaceae</taxon>
        <taxon>Candidatus Segetimicrobium</taxon>
    </lineage>
</organism>
<keyword evidence="1" id="KW-0223">Dioxygenase</keyword>
<reference evidence="1 2" key="1">
    <citation type="journal article" date="2019" name="Nat. Microbiol.">
        <title>Mediterranean grassland soil C-N compound turnover is dependent on rainfall and depth, and is mediated by genomically divergent microorganisms.</title>
        <authorList>
            <person name="Diamond S."/>
            <person name="Andeer P.F."/>
            <person name="Li Z."/>
            <person name="Crits-Christoph A."/>
            <person name="Burstein D."/>
            <person name="Anantharaman K."/>
            <person name="Lane K.R."/>
            <person name="Thomas B.C."/>
            <person name="Pan C."/>
            <person name="Northen T.R."/>
            <person name="Banfield J.F."/>
        </authorList>
    </citation>
    <scope>NUCLEOTIDE SEQUENCE [LARGE SCALE GENOMIC DNA]</scope>
    <source>
        <strain evidence="1">NP_3</strain>
    </source>
</reference>
<evidence type="ECO:0000313" key="1">
    <source>
        <dbReference type="EMBL" id="TMI87874.1"/>
    </source>
</evidence>
<protein>
    <submittedName>
        <fullName evidence="1">Phytanoyl-CoA dioxygenase family protein</fullName>
    </submittedName>
</protein>
<dbReference type="AlphaFoldDB" id="A0A537JWM5"/>
<dbReference type="PANTHER" id="PTHR20883:SF48">
    <property type="entry name" value="ECTOINE DIOXYGENASE"/>
    <property type="match status" value="1"/>
</dbReference>
<dbReference type="GO" id="GO:0005506">
    <property type="term" value="F:iron ion binding"/>
    <property type="evidence" value="ECO:0007669"/>
    <property type="project" value="UniProtKB-ARBA"/>
</dbReference>